<evidence type="ECO:0000313" key="2">
    <source>
        <dbReference type="EMBL" id="EJU01868.1"/>
    </source>
</evidence>
<feature type="chain" id="PRO_5004067746" description="Secreted protein" evidence="1">
    <location>
        <begin position="28"/>
        <end position="86"/>
    </location>
</feature>
<accession>M5GCM8</accession>
<feature type="signal peptide" evidence="1">
    <location>
        <begin position="1"/>
        <end position="27"/>
    </location>
</feature>
<keyword evidence="3" id="KW-1185">Reference proteome</keyword>
<evidence type="ECO:0008006" key="4">
    <source>
        <dbReference type="Google" id="ProtNLM"/>
    </source>
</evidence>
<dbReference type="HOGENOM" id="CLU_2497853_0_0_1"/>
<reference evidence="2 3" key="1">
    <citation type="journal article" date="2012" name="Science">
        <title>The Paleozoic origin of enzymatic lignin decomposition reconstructed from 31 fungal genomes.</title>
        <authorList>
            <person name="Floudas D."/>
            <person name="Binder M."/>
            <person name="Riley R."/>
            <person name="Barry K."/>
            <person name="Blanchette R.A."/>
            <person name="Henrissat B."/>
            <person name="Martinez A.T."/>
            <person name="Otillar R."/>
            <person name="Spatafora J.W."/>
            <person name="Yadav J.S."/>
            <person name="Aerts A."/>
            <person name="Benoit I."/>
            <person name="Boyd A."/>
            <person name="Carlson A."/>
            <person name="Copeland A."/>
            <person name="Coutinho P.M."/>
            <person name="de Vries R.P."/>
            <person name="Ferreira P."/>
            <person name="Findley K."/>
            <person name="Foster B."/>
            <person name="Gaskell J."/>
            <person name="Glotzer D."/>
            <person name="Gorecki P."/>
            <person name="Heitman J."/>
            <person name="Hesse C."/>
            <person name="Hori C."/>
            <person name="Igarashi K."/>
            <person name="Jurgens J.A."/>
            <person name="Kallen N."/>
            <person name="Kersten P."/>
            <person name="Kohler A."/>
            <person name="Kuees U."/>
            <person name="Kumar T.K.A."/>
            <person name="Kuo A."/>
            <person name="LaButti K."/>
            <person name="Larrondo L.F."/>
            <person name="Lindquist E."/>
            <person name="Ling A."/>
            <person name="Lombard V."/>
            <person name="Lucas S."/>
            <person name="Lundell T."/>
            <person name="Martin R."/>
            <person name="McLaughlin D.J."/>
            <person name="Morgenstern I."/>
            <person name="Morin E."/>
            <person name="Murat C."/>
            <person name="Nagy L.G."/>
            <person name="Nolan M."/>
            <person name="Ohm R.A."/>
            <person name="Patyshakuliyeva A."/>
            <person name="Rokas A."/>
            <person name="Ruiz-Duenas F.J."/>
            <person name="Sabat G."/>
            <person name="Salamov A."/>
            <person name="Samejima M."/>
            <person name="Schmutz J."/>
            <person name="Slot J.C."/>
            <person name="St John F."/>
            <person name="Stenlid J."/>
            <person name="Sun H."/>
            <person name="Sun S."/>
            <person name="Syed K."/>
            <person name="Tsang A."/>
            <person name="Wiebenga A."/>
            <person name="Young D."/>
            <person name="Pisabarro A."/>
            <person name="Eastwood D.C."/>
            <person name="Martin F."/>
            <person name="Cullen D."/>
            <person name="Grigoriev I.V."/>
            <person name="Hibbett D.S."/>
        </authorList>
    </citation>
    <scope>NUCLEOTIDE SEQUENCE [LARGE SCALE GENOMIC DNA]</scope>
    <source>
        <strain evidence="2 3">DJM-731 SS1</strain>
    </source>
</reference>
<protein>
    <recommendedName>
        <fullName evidence="4">Secreted protein</fullName>
    </recommendedName>
</protein>
<dbReference type="EMBL" id="JH795863">
    <property type="protein sequence ID" value="EJU01868.1"/>
    <property type="molecule type" value="Genomic_DNA"/>
</dbReference>
<proteinExistence type="predicted"/>
<evidence type="ECO:0000256" key="1">
    <source>
        <dbReference type="SAM" id="SignalP"/>
    </source>
</evidence>
<dbReference type="AlphaFoldDB" id="M5GCM8"/>
<organism evidence="2 3">
    <name type="scientific">Dacryopinax primogenitus (strain DJM 731)</name>
    <name type="common">Brown rot fungus</name>
    <dbReference type="NCBI Taxonomy" id="1858805"/>
    <lineage>
        <taxon>Eukaryota</taxon>
        <taxon>Fungi</taxon>
        <taxon>Dikarya</taxon>
        <taxon>Basidiomycota</taxon>
        <taxon>Agaricomycotina</taxon>
        <taxon>Dacrymycetes</taxon>
        <taxon>Dacrymycetales</taxon>
        <taxon>Dacrymycetaceae</taxon>
        <taxon>Dacryopinax</taxon>
    </lineage>
</organism>
<sequence length="86" mass="9632">MGGYRGRPLLCWSVGVLLCWRWRTTHACLFSVCVCRYTKSRPAAPISRLCGLVSSGPSSDQDRCTRSTARRRASIPKQELIYSSHA</sequence>
<gene>
    <name evidence="2" type="ORF">DACRYDRAFT_22311</name>
</gene>
<dbReference type="GeneID" id="63687799"/>
<keyword evidence="1" id="KW-0732">Signal</keyword>
<name>M5GCM8_DACPD</name>
<dbReference type="Proteomes" id="UP000030653">
    <property type="component" value="Unassembled WGS sequence"/>
</dbReference>
<dbReference type="RefSeq" id="XP_040628765.1">
    <property type="nucleotide sequence ID" value="XM_040772737.1"/>
</dbReference>
<evidence type="ECO:0000313" key="3">
    <source>
        <dbReference type="Proteomes" id="UP000030653"/>
    </source>
</evidence>